<dbReference type="Proteomes" id="UP000729402">
    <property type="component" value="Unassembled WGS sequence"/>
</dbReference>
<protein>
    <submittedName>
        <fullName evidence="2">Uncharacterized protein</fullName>
    </submittedName>
</protein>
<feature type="region of interest" description="Disordered" evidence="1">
    <location>
        <begin position="1"/>
        <end position="146"/>
    </location>
</feature>
<proteinExistence type="predicted"/>
<evidence type="ECO:0000313" key="3">
    <source>
        <dbReference type="Proteomes" id="UP000729402"/>
    </source>
</evidence>
<feature type="compositionally biased region" description="Basic and acidic residues" evidence="1">
    <location>
        <begin position="1"/>
        <end position="17"/>
    </location>
</feature>
<keyword evidence="3" id="KW-1185">Reference proteome</keyword>
<evidence type="ECO:0000256" key="1">
    <source>
        <dbReference type="SAM" id="MobiDB-lite"/>
    </source>
</evidence>
<sequence>MDSYRDGGDVDREEVHEMGAGGGESSEEYASSAQSDNKGECEEASAGEHASSLVGNGGSGCEEATSPAVVNSDSGGGAVLATAKVDDVEGVSHEDEGENEEDGYVTPTSPRHRLQAPEVCPPVPWPRRLLMSPVSTTPVAGSTRGRKRIRAERDNLWRETSLPVARRLLFTDVDTDELLSVFVERQQRRRGGPRVTTSRSQQ</sequence>
<comment type="caution">
    <text evidence="2">The sequence shown here is derived from an EMBL/GenBank/DDBJ whole genome shotgun (WGS) entry which is preliminary data.</text>
</comment>
<name>A0A8J5WQJ0_ZIZPA</name>
<feature type="compositionally biased region" description="Basic and acidic residues" evidence="1">
    <location>
        <begin position="84"/>
        <end position="94"/>
    </location>
</feature>
<reference evidence="2" key="2">
    <citation type="submission" date="2021-02" db="EMBL/GenBank/DDBJ databases">
        <authorList>
            <person name="Kimball J.A."/>
            <person name="Haas M.W."/>
            <person name="Macchietto M."/>
            <person name="Kono T."/>
            <person name="Duquette J."/>
            <person name="Shao M."/>
        </authorList>
    </citation>
    <scope>NUCLEOTIDE SEQUENCE</scope>
    <source>
        <tissue evidence="2">Fresh leaf tissue</tissue>
    </source>
</reference>
<gene>
    <name evidence="2" type="ORF">GUJ93_ZPchr0012g20488</name>
</gene>
<dbReference type="AlphaFoldDB" id="A0A8J5WQJ0"/>
<organism evidence="2 3">
    <name type="scientific">Zizania palustris</name>
    <name type="common">Northern wild rice</name>
    <dbReference type="NCBI Taxonomy" id="103762"/>
    <lineage>
        <taxon>Eukaryota</taxon>
        <taxon>Viridiplantae</taxon>
        <taxon>Streptophyta</taxon>
        <taxon>Embryophyta</taxon>
        <taxon>Tracheophyta</taxon>
        <taxon>Spermatophyta</taxon>
        <taxon>Magnoliopsida</taxon>
        <taxon>Liliopsida</taxon>
        <taxon>Poales</taxon>
        <taxon>Poaceae</taxon>
        <taxon>BOP clade</taxon>
        <taxon>Oryzoideae</taxon>
        <taxon>Oryzeae</taxon>
        <taxon>Zizaniinae</taxon>
        <taxon>Zizania</taxon>
    </lineage>
</organism>
<reference evidence="2" key="1">
    <citation type="journal article" date="2021" name="bioRxiv">
        <title>Whole Genome Assembly and Annotation of Northern Wild Rice, Zizania palustris L., Supports a Whole Genome Duplication in the Zizania Genus.</title>
        <authorList>
            <person name="Haas M."/>
            <person name="Kono T."/>
            <person name="Macchietto M."/>
            <person name="Millas R."/>
            <person name="McGilp L."/>
            <person name="Shao M."/>
            <person name="Duquette J."/>
            <person name="Hirsch C.N."/>
            <person name="Kimball J."/>
        </authorList>
    </citation>
    <scope>NUCLEOTIDE SEQUENCE</scope>
    <source>
        <tissue evidence="2">Fresh leaf tissue</tissue>
    </source>
</reference>
<evidence type="ECO:0000313" key="2">
    <source>
        <dbReference type="EMBL" id="KAG8093081.1"/>
    </source>
</evidence>
<accession>A0A8J5WQJ0</accession>
<dbReference type="EMBL" id="JAAALK010000080">
    <property type="protein sequence ID" value="KAG8093081.1"/>
    <property type="molecule type" value="Genomic_DNA"/>
</dbReference>